<keyword evidence="2" id="KW-1185">Reference proteome</keyword>
<protein>
    <recommendedName>
        <fullName evidence="3">Carboxypeptidase regulatory-like domain-containing protein</fullName>
    </recommendedName>
</protein>
<name>A0A077M177_9MICO</name>
<dbReference type="RefSeq" id="WP_048550563.1">
    <property type="nucleotide sequence ID" value="NZ_HF570958.1"/>
</dbReference>
<sequence>MTAHTDPIDDRDAAVLGQVRDLFERSDPMPADLPDRIRFALTVKALQAEVAEIIESASLATRGDVERTDSVTFTRGGLSLMVKHSASADGRAVRIDGWVTSGGARVDVVVAAETRTVVADARGRFVVDGIPRGRVHFIVWTDPDSPDERPVVTPSIDV</sequence>
<dbReference type="Proteomes" id="UP000035721">
    <property type="component" value="Unassembled WGS sequence"/>
</dbReference>
<gene>
    <name evidence="1" type="ORF">BN12_240024</name>
</gene>
<dbReference type="EMBL" id="CAJB01000157">
    <property type="protein sequence ID" value="CCH77955.1"/>
    <property type="molecule type" value="Genomic_DNA"/>
</dbReference>
<proteinExistence type="predicted"/>
<dbReference type="STRING" id="1194083.BN12_240024"/>
<reference evidence="1 2" key="1">
    <citation type="journal article" date="2013" name="ISME J.">
        <title>A metabolic model for members of the genus Tetrasphaera involved in enhanced biological phosphorus removal.</title>
        <authorList>
            <person name="Kristiansen R."/>
            <person name="Nguyen H.T.T."/>
            <person name="Saunders A.M."/>
            <person name="Nielsen J.L."/>
            <person name="Wimmer R."/>
            <person name="Le V.Q."/>
            <person name="McIlroy S.J."/>
            <person name="Petrovski S."/>
            <person name="Seviour R.J."/>
            <person name="Calteau A."/>
            <person name="Nielsen K.L."/>
            <person name="Nielsen P.H."/>
        </authorList>
    </citation>
    <scope>NUCLEOTIDE SEQUENCE [LARGE SCALE GENOMIC DNA]</scope>
    <source>
        <strain evidence="1 2">T1-X7</strain>
    </source>
</reference>
<evidence type="ECO:0000313" key="1">
    <source>
        <dbReference type="EMBL" id="CCH77955.1"/>
    </source>
</evidence>
<evidence type="ECO:0000313" key="2">
    <source>
        <dbReference type="Proteomes" id="UP000035721"/>
    </source>
</evidence>
<organism evidence="1 2">
    <name type="scientific">Nostocoides japonicum T1-X7</name>
    <dbReference type="NCBI Taxonomy" id="1194083"/>
    <lineage>
        <taxon>Bacteria</taxon>
        <taxon>Bacillati</taxon>
        <taxon>Actinomycetota</taxon>
        <taxon>Actinomycetes</taxon>
        <taxon>Micrococcales</taxon>
        <taxon>Intrasporangiaceae</taxon>
        <taxon>Nostocoides</taxon>
    </lineage>
</organism>
<accession>A0A077M177</accession>
<dbReference type="AlphaFoldDB" id="A0A077M177"/>
<evidence type="ECO:0008006" key="3">
    <source>
        <dbReference type="Google" id="ProtNLM"/>
    </source>
</evidence>
<comment type="caution">
    <text evidence="1">The sequence shown here is derived from an EMBL/GenBank/DDBJ whole genome shotgun (WGS) entry which is preliminary data.</text>
</comment>